<dbReference type="SUPFAM" id="SSF51126">
    <property type="entry name" value="Pectin lyase-like"/>
    <property type="match status" value="1"/>
</dbReference>
<reference evidence="2 3" key="1">
    <citation type="submission" date="2024-03" db="EMBL/GenBank/DDBJ databases">
        <title>Human intestinal bacterial collection.</title>
        <authorList>
            <person name="Pauvert C."/>
            <person name="Hitch T.C.A."/>
            <person name="Clavel T."/>
        </authorList>
    </citation>
    <scope>NUCLEOTIDE SEQUENCE [LARGE SCALE GENOMIC DNA]</scope>
    <source>
        <strain evidence="2 3">CLA-KB-H122</strain>
    </source>
</reference>
<organism evidence="2 3">
    <name type="scientific">Alistipes intestinihominis</name>
    <dbReference type="NCBI Taxonomy" id="3133172"/>
    <lineage>
        <taxon>Bacteria</taxon>
        <taxon>Pseudomonadati</taxon>
        <taxon>Bacteroidota</taxon>
        <taxon>Bacteroidia</taxon>
        <taxon>Bacteroidales</taxon>
        <taxon>Rikenellaceae</taxon>
        <taxon>Alistipes</taxon>
    </lineage>
</organism>
<dbReference type="EMBL" id="JBBMFL010000001">
    <property type="protein sequence ID" value="MEQ2543391.1"/>
    <property type="molecule type" value="Genomic_DNA"/>
</dbReference>
<evidence type="ECO:0000313" key="3">
    <source>
        <dbReference type="Proteomes" id="UP001460202"/>
    </source>
</evidence>
<gene>
    <name evidence="2" type="ORF">WMO46_00295</name>
</gene>
<sequence>MKATYRKLLTLAAALLTAAGFIACQDDQSQEWNDPRLFLPTDLVNFKQDNGLVVRWGISYGAAGYRVDLSEDAEFAEIAATQDIPASDGKNYEAVFTGLEEETLYYIRLCALADNEALNSKYLYSEGTTGLMRSVFNEVGYADMTYTSAALSWTEDLGAREILLTATGEADIHRVLSDEEIREMQAVVTDLKAGVKYKASFYVNGELASYVWFTMPQLPEGAILVTNEDDLKTVIEEAPEGAIVLLTAGQTYDYSSETIDLTKAVTVKAAPGGAKPRLYLKSFILGGTTETSSSMPLVRIEGLEVSGLIPSGGQEDLSVQPNDAMFSFDVKNTARDIAVGRLEIADCIIRNYAKGCLASIDYGFHADARIRFDSILADNLLVYDLGRDVDNVNSFLHLCGRTDANDIYCANFIIRNSTFHHLYHGLIEARCWTGIKDQVAAPTAEVTNCTFDYMGLMADGVWTGTKKGGQRYLFEFLGYADKAEITLSHTIVGEVRTNNSNIRPTAFNNATLTCTATFKSTDTAFDSKFTATATNLSSGQTFPKRAEYDFTPTTDYANFFGNGDPRWQ</sequence>
<protein>
    <recommendedName>
        <fullName evidence="4">DUF4957 domain-containing protein</fullName>
    </recommendedName>
</protein>
<keyword evidence="3" id="KW-1185">Reference proteome</keyword>
<feature type="signal peptide" evidence="1">
    <location>
        <begin position="1"/>
        <end position="23"/>
    </location>
</feature>
<dbReference type="PROSITE" id="PS51257">
    <property type="entry name" value="PROKAR_LIPOPROTEIN"/>
    <property type="match status" value="1"/>
</dbReference>
<dbReference type="Proteomes" id="UP001460202">
    <property type="component" value="Unassembled WGS sequence"/>
</dbReference>
<evidence type="ECO:0000313" key="2">
    <source>
        <dbReference type="EMBL" id="MEQ2543391.1"/>
    </source>
</evidence>
<evidence type="ECO:0008006" key="4">
    <source>
        <dbReference type="Google" id="ProtNLM"/>
    </source>
</evidence>
<feature type="chain" id="PRO_5045138736" description="DUF4957 domain-containing protein" evidence="1">
    <location>
        <begin position="24"/>
        <end position="568"/>
    </location>
</feature>
<dbReference type="InterPro" id="IPR011050">
    <property type="entry name" value="Pectin_lyase_fold/virulence"/>
</dbReference>
<accession>A0ABV1GSL8</accession>
<dbReference type="RefSeq" id="WP_349093564.1">
    <property type="nucleotide sequence ID" value="NZ_JBBMFL010000001.1"/>
</dbReference>
<name>A0ABV1GSL8_9BACT</name>
<comment type="caution">
    <text evidence="2">The sequence shown here is derived from an EMBL/GenBank/DDBJ whole genome shotgun (WGS) entry which is preliminary data.</text>
</comment>
<proteinExistence type="predicted"/>
<evidence type="ECO:0000256" key="1">
    <source>
        <dbReference type="SAM" id="SignalP"/>
    </source>
</evidence>
<keyword evidence="1" id="KW-0732">Signal</keyword>